<dbReference type="Gene3D" id="3.40.250.10">
    <property type="entry name" value="Rhodanese-like domain"/>
    <property type="match status" value="1"/>
</dbReference>
<dbReference type="CDD" id="cd00158">
    <property type="entry name" value="RHOD"/>
    <property type="match status" value="1"/>
</dbReference>
<dbReference type="SUPFAM" id="SSF52821">
    <property type="entry name" value="Rhodanese/Cell cycle control phosphatase"/>
    <property type="match status" value="1"/>
</dbReference>
<organism evidence="2 3">
    <name type="scientific">Syntrophus gentianae</name>
    <dbReference type="NCBI Taxonomy" id="43775"/>
    <lineage>
        <taxon>Bacteria</taxon>
        <taxon>Pseudomonadati</taxon>
        <taxon>Thermodesulfobacteriota</taxon>
        <taxon>Syntrophia</taxon>
        <taxon>Syntrophales</taxon>
        <taxon>Syntrophaceae</taxon>
        <taxon>Syntrophus</taxon>
    </lineage>
</organism>
<dbReference type="InterPro" id="IPR001763">
    <property type="entry name" value="Rhodanese-like_dom"/>
</dbReference>
<proteinExistence type="predicted"/>
<dbReference type="Proteomes" id="UP000198744">
    <property type="component" value="Unassembled WGS sequence"/>
</dbReference>
<dbReference type="STRING" id="43775.SAMN04489760_103135"/>
<evidence type="ECO:0000313" key="3">
    <source>
        <dbReference type="Proteomes" id="UP000198744"/>
    </source>
</evidence>
<dbReference type="PROSITE" id="PS50206">
    <property type="entry name" value="RHODANESE_3"/>
    <property type="match status" value="1"/>
</dbReference>
<evidence type="ECO:0000313" key="2">
    <source>
        <dbReference type="EMBL" id="SEM06275.1"/>
    </source>
</evidence>
<dbReference type="PANTHER" id="PTHR43031">
    <property type="entry name" value="FAD-DEPENDENT OXIDOREDUCTASE"/>
    <property type="match status" value="1"/>
</dbReference>
<gene>
    <name evidence="2" type="ORF">SAMN04489760_103135</name>
</gene>
<accession>A0A1H7VBH8</accession>
<dbReference type="OrthoDB" id="9776795at2"/>
<name>A0A1H7VBH8_9BACT</name>
<evidence type="ECO:0000259" key="1">
    <source>
        <dbReference type="PROSITE" id="PS50206"/>
    </source>
</evidence>
<dbReference type="InterPro" id="IPR036873">
    <property type="entry name" value="Rhodanese-like_dom_sf"/>
</dbReference>
<dbReference type="AlphaFoldDB" id="A0A1H7VBH8"/>
<feature type="domain" description="Rhodanese" evidence="1">
    <location>
        <begin position="32"/>
        <end position="111"/>
    </location>
</feature>
<protein>
    <submittedName>
        <fullName evidence="2">Phage shock protein E</fullName>
    </submittedName>
</protein>
<dbReference type="SMART" id="SM00450">
    <property type="entry name" value="RHOD"/>
    <property type="match status" value="1"/>
</dbReference>
<dbReference type="RefSeq" id="WP_093882275.1">
    <property type="nucleotide sequence ID" value="NZ_FOBS01000003.1"/>
</dbReference>
<dbReference type="InterPro" id="IPR050229">
    <property type="entry name" value="GlpE_sulfurtransferase"/>
</dbReference>
<dbReference type="PANTHER" id="PTHR43031:SF18">
    <property type="entry name" value="RHODANESE-RELATED SULFURTRANSFERASES"/>
    <property type="match status" value="1"/>
</dbReference>
<keyword evidence="3" id="KW-1185">Reference proteome</keyword>
<reference evidence="2 3" key="1">
    <citation type="submission" date="2016-10" db="EMBL/GenBank/DDBJ databases">
        <authorList>
            <person name="de Groot N.N."/>
        </authorList>
    </citation>
    <scope>NUCLEOTIDE SEQUENCE [LARGE SCALE GENOMIC DNA]</scope>
    <source>
        <strain evidence="2 3">DSM 8423</strain>
    </source>
</reference>
<dbReference type="EMBL" id="FOBS01000003">
    <property type="protein sequence ID" value="SEM06275.1"/>
    <property type="molecule type" value="Genomic_DNA"/>
</dbReference>
<sequence length="115" mass="12898">MKKIRLLALMMITVAGLVTPIFGRDMITPLMIDVRTEEEWNKGHLEGAVLIPYGQIAEKIGSVAADKSRKIYLYCRTGRRAQIAKETLEKLGYKDVVNLGSLENAARVLKVKIVR</sequence>
<dbReference type="Pfam" id="PF00581">
    <property type="entry name" value="Rhodanese"/>
    <property type="match status" value="1"/>
</dbReference>